<keyword evidence="3" id="KW-1185">Reference proteome</keyword>
<evidence type="ECO:0000256" key="1">
    <source>
        <dbReference type="SAM" id="MobiDB-lite"/>
    </source>
</evidence>
<feature type="region of interest" description="Disordered" evidence="1">
    <location>
        <begin position="141"/>
        <end position="161"/>
    </location>
</feature>
<feature type="compositionally biased region" description="Polar residues" evidence="1">
    <location>
        <begin position="141"/>
        <end position="151"/>
    </location>
</feature>
<dbReference type="EMBL" id="JACXVP010000012">
    <property type="protein sequence ID" value="KAG5572171.1"/>
    <property type="molecule type" value="Genomic_DNA"/>
</dbReference>
<dbReference type="AlphaFoldDB" id="A0A9J5W927"/>
<dbReference type="Proteomes" id="UP000824120">
    <property type="component" value="Chromosome 12"/>
</dbReference>
<gene>
    <name evidence="2" type="ORF">H5410_061937</name>
</gene>
<organism evidence="2 3">
    <name type="scientific">Solanum commersonii</name>
    <name type="common">Commerson's wild potato</name>
    <name type="synonym">Commerson's nightshade</name>
    <dbReference type="NCBI Taxonomy" id="4109"/>
    <lineage>
        <taxon>Eukaryota</taxon>
        <taxon>Viridiplantae</taxon>
        <taxon>Streptophyta</taxon>
        <taxon>Embryophyta</taxon>
        <taxon>Tracheophyta</taxon>
        <taxon>Spermatophyta</taxon>
        <taxon>Magnoliopsida</taxon>
        <taxon>eudicotyledons</taxon>
        <taxon>Gunneridae</taxon>
        <taxon>Pentapetalae</taxon>
        <taxon>asterids</taxon>
        <taxon>lamiids</taxon>
        <taxon>Solanales</taxon>
        <taxon>Solanaceae</taxon>
        <taxon>Solanoideae</taxon>
        <taxon>Solaneae</taxon>
        <taxon>Solanum</taxon>
    </lineage>
</organism>
<proteinExistence type="predicted"/>
<comment type="caution">
    <text evidence="2">The sequence shown here is derived from an EMBL/GenBank/DDBJ whole genome shotgun (WGS) entry which is preliminary data.</text>
</comment>
<evidence type="ECO:0000313" key="2">
    <source>
        <dbReference type="EMBL" id="KAG5572171.1"/>
    </source>
</evidence>
<evidence type="ECO:0000313" key="3">
    <source>
        <dbReference type="Proteomes" id="UP000824120"/>
    </source>
</evidence>
<accession>A0A9J5W927</accession>
<sequence>MRPLGNSITMRFFLVHLPGNLSNKNKTRTSSTISFGTNRSLSSTFVIDPASYSRCIRPGLDNIDHIFINGNFANYVWRFFSSLLGLTHAHVLLRNHLMNWCSAKYGGKQSNIAKLIRMIETCQHETKIKIIKRNRPTNNIHKLNTDGSALNNPRRLEENAS</sequence>
<reference evidence="2 3" key="1">
    <citation type="submission" date="2020-09" db="EMBL/GenBank/DDBJ databases">
        <title>De no assembly of potato wild relative species, Solanum commersonii.</title>
        <authorList>
            <person name="Cho K."/>
        </authorList>
    </citation>
    <scope>NUCLEOTIDE SEQUENCE [LARGE SCALE GENOMIC DNA]</scope>
    <source>
        <strain evidence="2">LZ3.2</strain>
        <tissue evidence="2">Leaf</tissue>
    </source>
</reference>
<name>A0A9J5W927_SOLCO</name>
<protein>
    <submittedName>
        <fullName evidence="2">Uncharacterized protein</fullName>
    </submittedName>
</protein>
<dbReference type="OrthoDB" id="1270183at2759"/>